<accession>A0ABD5VJV1</accession>
<dbReference type="EMBL" id="JBHSXN010000006">
    <property type="protein sequence ID" value="MFC6955341.1"/>
    <property type="molecule type" value="Genomic_DNA"/>
</dbReference>
<comment type="caution">
    <text evidence="2">The sequence shown here is derived from an EMBL/GenBank/DDBJ whole genome shotgun (WGS) entry which is preliminary data.</text>
</comment>
<keyword evidence="3" id="KW-1185">Reference proteome</keyword>
<reference evidence="2 3" key="1">
    <citation type="journal article" date="2019" name="Int. J. Syst. Evol. Microbiol.">
        <title>The Global Catalogue of Microorganisms (GCM) 10K type strain sequencing project: providing services to taxonomists for standard genome sequencing and annotation.</title>
        <authorList>
            <consortium name="The Broad Institute Genomics Platform"/>
            <consortium name="The Broad Institute Genome Sequencing Center for Infectious Disease"/>
            <person name="Wu L."/>
            <person name="Ma J."/>
        </authorList>
    </citation>
    <scope>NUCLEOTIDE SEQUENCE [LARGE SCALE GENOMIC DNA]</scope>
    <source>
        <strain evidence="2 3">GX26</strain>
    </source>
</reference>
<dbReference type="AlphaFoldDB" id="A0ABD5VJV1"/>
<evidence type="ECO:0000313" key="3">
    <source>
        <dbReference type="Proteomes" id="UP001596395"/>
    </source>
</evidence>
<feature type="compositionally biased region" description="Polar residues" evidence="1">
    <location>
        <begin position="77"/>
        <end position="87"/>
    </location>
</feature>
<feature type="compositionally biased region" description="Low complexity" evidence="1">
    <location>
        <begin position="10"/>
        <end position="20"/>
    </location>
</feature>
<name>A0ABD5VJV1_9EURY</name>
<dbReference type="Proteomes" id="UP001596395">
    <property type="component" value="Unassembled WGS sequence"/>
</dbReference>
<sequence length="87" mass="9701">MSTRTDATYDDPTTASTRTDPTTDDFSTHPENPRATGDDAPTTSDETLTPDGDVPWTERCKRQFSTTDTNRMRNLNDDQNQAMQDGV</sequence>
<protein>
    <submittedName>
        <fullName evidence="2">Uncharacterized protein</fullName>
    </submittedName>
</protein>
<evidence type="ECO:0000313" key="2">
    <source>
        <dbReference type="EMBL" id="MFC6955341.1"/>
    </source>
</evidence>
<organism evidence="2 3">
    <name type="scientific">Halorubellus litoreus</name>
    <dbReference type="NCBI Taxonomy" id="755308"/>
    <lineage>
        <taxon>Archaea</taxon>
        <taxon>Methanobacteriati</taxon>
        <taxon>Methanobacteriota</taxon>
        <taxon>Stenosarchaea group</taxon>
        <taxon>Halobacteria</taxon>
        <taxon>Halobacteriales</taxon>
        <taxon>Halorubellaceae</taxon>
        <taxon>Halorubellus</taxon>
    </lineage>
</organism>
<proteinExistence type="predicted"/>
<feature type="region of interest" description="Disordered" evidence="1">
    <location>
        <begin position="1"/>
        <end position="87"/>
    </location>
</feature>
<evidence type="ECO:0000256" key="1">
    <source>
        <dbReference type="SAM" id="MobiDB-lite"/>
    </source>
</evidence>
<dbReference type="RefSeq" id="WP_336352270.1">
    <property type="nucleotide sequence ID" value="NZ_JAZAQL010000006.1"/>
</dbReference>
<gene>
    <name evidence="2" type="ORF">ACFQGB_20965</name>
</gene>